<dbReference type="EMBL" id="WVTD01000004">
    <property type="protein sequence ID" value="MYL97484.1"/>
    <property type="molecule type" value="Genomic_DNA"/>
</dbReference>
<keyword evidence="3" id="KW-1185">Reference proteome</keyword>
<dbReference type="AlphaFoldDB" id="A0A7X4GH49"/>
<comment type="caution">
    <text evidence="2">The sequence shown here is derived from an EMBL/GenBank/DDBJ whole genome shotgun (WGS) entry which is preliminary data.</text>
</comment>
<dbReference type="SUPFAM" id="SSF54427">
    <property type="entry name" value="NTF2-like"/>
    <property type="match status" value="1"/>
</dbReference>
<protein>
    <recommendedName>
        <fullName evidence="4">DUF4440 domain-containing protein</fullName>
    </recommendedName>
</protein>
<evidence type="ECO:0000313" key="3">
    <source>
        <dbReference type="Proteomes" id="UP000465810"/>
    </source>
</evidence>
<evidence type="ECO:0000313" key="2">
    <source>
        <dbReference type="EMBL" id="MYL97484.1"/>
    </source>
</evidence>
<accession>A0A7X4GH49</accession>
<name>A0A7X4GH49_9SPHN</name>
<gene>
    <name evidence="2" type="ORF">GR702_06815</name>
</gene>
<organism evidence="2 3">
    <name type="scientific">Novosphingobium silvae</name>
    <dbReference type="NCBI Taxonomy" id="2692619"/>
    <lineage>
        <taxon>Bacteria</taxon>
        <taxon>Pseudomonadati</taxon>
        <taxon>Pseudomonadota</taxon>
        <taxon>Alphaproteobacteria</taxon>
        <taxon>Sphingomonadales</taxon>
        <taxon>Sphingomonadaceae</taxon>
        <taxon>Novosphingobium</taxon>
    </lineage>
</organism>
<reference evidence="2 3" key="1">
    <citation type="submission" date="2019-12" db="EMBL/GenBank/DDBJ databases">
        <authorList>
            <person name="Feng G."/>
            <person name="Zhu H."/>
        </authorList>
    </citation>
    <scope>NUCLEOTIDE SEQUENCE [LARGE SCALE GENOMIC DNA]</scope>
    <source>
        <strain evidence="2 3">FGD1</strain>
    </source>
</reference>
<dbReference type="Proteomes" id="UP000465810">
    <property type="component" value="Unassembled WGS sequence"/>
</dbReference>
<evidence type="ECO:0000256" key="1">
    <source>
        <dbReference type="SAM" id="MobiDB-lite"/>
    </source>
</evidence>
<evidence type="ECO:0008006" key="4">
    <source>
        <dbReference type="Google" id="ProtNLM"/>
    </source>
</evidence>
<feature type="region of interest" description="Disordered" evidence="1">
    <location>
        <begin position="1"/>
        <end position="23"/>
    </location>
</feature>
<sequence>MAGHGDARPRGYRGPPGHGTANPSALVAAEIAFARMAREKGQWSAFREYADEDATMFVPEAVRARDWLKGRDDPPAPVQWQAHQVWMSCDGTLGVTRGAWQRPDGSTGYFTTIWKRQKKGDFRWVLDQGDTLAQPLAEPDMLSASVADCQRGVRGVEPDGTIVVEEQSASRAKGSGRSADGTLTWKYAVAPDRSRTISVSMRKDGGMREVLALSVAAPVAAPRAGDGGAGGQ</sequence>
<dbReference type="InterPro" id="IPR032710">
    <property type="entry name" value="NTF2-like_dom_sf"/>
</dbReference>
<proteinExistence type="predicted"/>
<dbReference type="Gene3D" id="3.10.450.50">
    <property type="match status" value="1"/>
</dbReference>